<proteinExistence type="inferred from homology"/>
<accession>A0ABD0QPS3</accession>
<feature type="non-terminal residue" evidence="4">
    <location>
        <position position="54"/>
    </location>
</feature>
<dbReference type="Gene3D" id="3.20.20.140">
    <property type="entry name" value="Metal-dependent hydrolases"/>
    <property type="match status" value="1"/>
</dbReference>
<sequence>VTGFDSVDDESKHSDHMFSYKSPKPEQWTTDDNPPYSYYLFHMYANIMVLNNLR</sequence>
<organism evidence="4 5">
    <name type="scientific">Cirrhinus mrigala</name>
    <name type="common">Mrigala</name>
    <dbReference type="NCBI Taxonomy" id="683832"/>
    <lineage>
        <taxon>Eukaryota</taxon>
        <taxon>Metazoa</taxon>
        <taxon>Chordata</taxon>
        <taxon>Craniata</taxon>
        <taxon>Vertebrata</taxon>
        <taxon>Euteleostomi</taxon>
        <taxon>Actinopterygii</taxon>
        <taxon>Neopterygii</taxon>
        <taxon>Teleostei</taxon>
        <taxon>Ostariophysi</taxon>
        <taxon>Cypriniformes</taxon>
        <taxon>Cyprinidae</taxon>
        <taxon>Labeoninae</taxon>
        <taxon>Labeonini</taxon>
        <taxon>Cirrhinus</taxon>
    </lineage>
</organism>
<dbReference type="EMBL" id="JAMKFB020000007">
    <property type="protein sequence ID" value="KAL0187857.1"/>
    <property type="molecule type" value="Genomic_DNA"/>
</dbReference>
<keyword evidence="2" id="KW-0546">Nucleotide metabolism</keyword>
<protein>
    <submittedName>
        <fullName evidence="4">Uncharacterized protein</fullName>
    </submittedName>
</protein>
<gene>
    <name evidence="4" type="ORF">M9458_014956</name>
</gene>
<evidence type="ECO:0000256" key="3">
    <source>
        <dbReference type="SAM" id="MobiDB-lite"/>
    </source>
</evidence>
<evidence type="ECO:0000313" key="5">
    <source>
        <dbReference type="Proteomes" id="UP001529510"/>
    </source>
</evidence>
<dbReference type="Pfam" id="PF19326">
    <property type="entry name" value="AMP_deaminase"/>
    <property type="match status" value="1"/>
</dbReference>
<feature type="region of interest" description="Disordered" evidence="3">
    <location>
        <begin position="1"/>
        <end position="30"/>
    </location>
</feature>
<feature type="non-terminal residue" evidence="4">
    <location>
        <position position="1"/>
    </location>
</feature>
<dbReference type="PANTHER" id="PTHR11359:SF2">
    <property type="entry name" value="AMP DEAMINASE 3"/>
    <property type="match status" value="1"/>
</dbReference>
<dbReference type="PANTHER" id="PTHR11359">
    <property type="entry name" value="AMP DEAMINASE"/>
    <property type="match status" value="1"/>
</dbReference>
<comment type="similarity">
    <text evidence="1">Belongs to the metallo-dependent hydrolases superfamily. Adenosine and AMP deaminases family.</text>
</comment>
<evidence type="ECO:0000256" key="1">
    <source>
        <dbReference type="ARBA" id="ARBA00006676"/>
    </source>
</evidence>
<dbReference type="GO" id="GO:0009117">
    <property type="term" value="P:nucleotide metabolic process"/>
    <property type="evidence" value="ECO:0007669"/>
    <property type="project" value="UniProtKB-KW"/>
</dbReference>
<dbReference type="AlphaFoldDB" id="A0ABD0QPS3"/>
<evidence type="ECO:0000313" key="4">
    <source>
        <dbReference type="EMBL" id="KAL0187857.1"/>
    </source>
</evidence>
<evidence type="ECO:0000256" key="2">
    <source>
        <dbReference type="ARBA" id="ARBA00023080"/>
    </source>
</evidence>
<dbReference type="Proteomes" id="UP001529510">
    <property type="component" value="Unassembled WGS sequence"/>
</dbReference>
<comment type="caution">
    <text evidence="4">The sequence shown here is derived from an EMBL/GenBank/DDBJ whole genome shotgun (WGS) entry which is preliminary data.</text>
</comment>
<reference evidence="4 5" key="1">
    <citation type="submission" date="2024-05" db="EMBL/GenBank/DDBJ databases">
        <title>Genome sequencing and assembly of Indian major carp, Cirrhinus mrigala (Hamilton, 1822).</title>
        <authorList>
            <person name="Mohindra V."/>
            <person name="Chowdhury L.M."/>
            <person name="Lal K."/>
            <person name="Jena J.K."/>
        </authorList>
    </citation>
    <scope>NUCLEOTIDE SEQUENCE [LARGE SCALE GENOMIC DNA]</scope>
    <source>
        <strain evidence="4">CM1030</strain>
        <tissue evidence="4">Blood</tissue>
    </source>
</reference>
<name>A0ABD0QPS3_CIRMR</name>
<keyword evidence="5" id="KW-1185">Reference proteome</keyword>
<dbReference type="InterPro" id="IPR006329">
    <property type="entry name" value="AMPD"/>
</dbReference>
<feature type="compositionally biased region" description="Basic and acidic residues" evidence="3">
    <location>
        <begin position="9"/>
        <end position="18"/>
    </location>
</feature>